<accession>A0A4D9DJ19</accession>
<dbReference type="InterPro" id="IPR025615">
    <property type="entry name" value="TILa_dom"/>
</dbReference>
<dbReference type="Pfam" id="PF17517">
    <property type="entry name" value="IgGFc_binding"/>
    <property type="match status" value="1"/>
</dbReference>
<name>A0A4D9DJ19_9SAUR</name>
<gene>
    <name evidence="5" type="ORF">DR999_PMT21287</name>
</gene>
<evidence type="ECO:0000313" key="6">
    <source>
        <dbReference type="Proteomes" id="UP000297703"/>
    </source>
</evidence>
<evidence type="ECO:0000256" key="3">
    <source>
        <dbReference type="ARBA" id="ARBA00023180"/>
    </source>
</evidence>
<reference evidence="5 6" key="1">
    <citation type="submission" date="2019-04" db="EMBL/GenBank/DDBJ databases">
        <title>Draft genome of the big-headed turtle Platysternon megacephalum.</title>
        <authorList>
            <person name="Gong S."/>
        </authorList>
    </citation>
    <scope>NUCLEOTIDE SEQUENCE [LARGE SCALE GENOMIC DNA]</scope>
    <source>
        <strain evidence="5">DO16091913</strain>
        <tissue evidence="5">Muscle</tissue>
    </source>
</reference>
<evidence type="ECO:0000256" key="2">
    <source>
        <dbReference type="ARBA" id="ARBA00023157"/>
    </source>
</evidence>
<dbReference type="PANTHER" id="PTHR11339:SF374">
    <property type="entry name" value="ZONADHESIN"/>
    <property type="match status" value="1"/>
</dbReference>
<dbReference type="GO" id="GO:0031012">
    <property type="term" value="C:extracellular matrix"/>
    <property type="evidence" value="ECO:0007669"/>
    <property type="project" value="TreeGrafter"/>
</dbReference>
<dbReference type="SMART" id="SM00215">
    <property type="entry name" value="VWC_out"/>
    <property type="match status" value="3"/>
</dbReference>
<evidence type="ECO:0000259" key="4">
    <source>
        <dbReference type="PROSITE" id="PS51233"/>
    </source>
</evidence>
<dbReference type="Gene3D" id="2.10.25.10">
    <property type="entry name" value="Laminin"/>
    <property type="match status" value="3"/>
</dbReference>
<feature type="domain" description="VWFD" evidence="4">
    <location>
        <begin position="1"/>
        <end position="124"/>
    </location>
</feature>
<evidence type="ECO:0000256" key="1">
    <source>
        <dbReference type="ARBA" id="ARBA00022737"/>
    </source>
</evidence>
<feature type="domain" description="VWFD" evidence="4">
    <location>
        <begin position="1336"/>
        <end position="1506"/>
    </location>
</feature>
<dbReference type="OrthoDB" id="10005154at2759"/>
<sequence length="1898" mass="203088">MNIHFTNHSSASKCDFSPSANIQGAAQVGGELYTLPLAMINGKLRINQEGNNIIVQSASGLKVLYDTSCYVLVSIPSSYKGHVCGLCGNFNGDKNDDFLLPSGKSAQNADEFGASWKGREELTPVTDLIPLPPGPCSADPLGKEFVTVFMQNFVSSYGLPNLELHVASYWPNTTVDITVSSSSFRSRLLLLQPGEPVSVQLPSYTEMLRSSRTNHTVLVVADKEVSVVAFNDKLYTTAASVLYPVREWGHEYYIFTPSGEPDVAFKEMAIVNHGQPNLVDIYLKGSVIFENIRYRARTRLRLSMRELSAVQLQSKDDLSGSRVVAQRPVAVLSGNTCAQRNSQCNHVFQQLLPVPSWGSSFLVPPLPFQPHYDLVYITAAQQTEVTVHRGANVQVMNMTRGHVVEQWVGETRALYITSTAGVQVFFFSTGGRLLGNFSFDPFLLNVPAAGSYCTSYLAISHPYFTSYVLLVVLTSAVSGLSFNGKQMPPVDWHGIANTNFSWAGMVLPPDSSYNILAHPHAPFGLTSVGISHMNGYSSPAVCLDKVLGPCSSMQCRPEERCKVTNGEAFCYAASSRTCWVSGHSHYRTFDGQSYEFPGSCTVILVRTDGLGQRLPAFTVTARKGLAGLPSLVMLELPDDELVVGLMGLDAGHAWVNHQRQPLPVSMEGGKVQVSQHGESGVLKTSFGLRLLFSQPHHVTIGIPSSYHGLVQGMCGNSNGNAGDDLVTPGGAQAPDAVAFGNTWRVPGGKEQPCWSKCRGRCRSCLSAHVTALHGGQELCGMAGATDGPFGPCHLVVPPQEFYDSCLYDLCMTDGGQKSLCPALAAYAAVCQAAGVTLDGWREASHCMLQCPTHSRLQTCASACPAACSNLSAPDKCPAPCQETCICLNGFVQRAAACVPHGECGCALEGRYLEAGKIWGEFCQRVCTCHEDTGEVECHNASCGAQESCQLVDGAWGCHPRPYLSCLAYGDSHYVTFDGHSFEYQGSCSYQLAGSCSDDVFSGMVPFYVQIHTHPGMSPLGTATKSVEIGVYDKVISLSQQQSGAVLVDGILVHLPYILKNQLVVVCTSWDVLVKTDSGLTVAFDWDSRLRLSLPAAHVAGVCGLCSNMSGSGGTATGVGGMQGTAPECGPATCNGNCTACNGAQRYGARDRCGMMMAENGPFMWCHSTIDPSGYFQDCISDLCSHQGNETVLCRALAAYAAACQEARVPVGLWRNGSFCSPNCPPNSRYDPCAPACPATCCNISLPRPCPLPCQEGCQCTPGHVLSGDQCVPPAGCGCLHQGLYWPLGSSFYTAACEERCSCQAPGRVTCQPHTCGAHEECSIQAGVRSCYPALFRTCSAFGRSNYISFDQTAFILRGNCSHVLAETQAGGNLTSFAVWLLRGAGQETWPEIKVYGHRLTLSRGTSAIQVDGVWSYLPLDLSGSVHVFLHGRILRLETDFGLQVVYDGASLVTISIPGPYQGNMAGLCGNYNGVSSDDFTLLDGSVSPNATAFASAWRAGVGRDCYTEGEGWQPPCTSHESQHCRLLLARDGPFSSCHSAVEPTAYVNGCLYVCLGNSTAIHCGVMASYATVCQAAGVTIGHWRDLASCSLDCPENSRYALCMDPCSAACLAKEAGVPCQRGCMEGCECHEGYYWDGQACVRPGSCSCYSNGTTYKLGASLLSASCNLQCICLPSGSLTCTPHRCPSRKPCELRNGVRGCYAERHPCLVAPGQLLSTFDGLSGAALTSGAHDVSRVCEQNTTGWFRIVLESWQCQPDARHVATMYMFLSAVFIAIDTEGTAWVNGQEVSLPTSIDAELSLTRSQQGVVVQWLEKVEVHLNATGVLEVTANGSYAAQLCGACGNFNGDSMDDLMTREGIPASNTQEVLASWVAEDFSSSCSGRILTGGSSPDQRLRAAN</sequence>
<dbReference type="Pfam" id="PF00094">
    <property type="entry name" value="VWD"/>
    <property type="match status" value="5"/>
</dbReference>
<dbReference type="Pfam" id="PF01826">
    <property type="entry name" value="TIL"/>
    <property type="match status" value="3"/>
</dbReference>
<comment type="caution">
    <text evidence="5">The sequence shown here is derived from an EMBL/GenBank/DDBJ whole genome shotgun (WGS) entry which is preliminary data.</text>
</comment>
<dbReference type="InterPro" id="IPR001007">
    <property type="entry name" value="VWF_dom"/>
</dbReference>
<dbReference type="Pfam" id="PF08742">
    <property type="entry name" value="C8"/>
    <property type="match status" value="3"/>
</dbReference>
<dbReference type="Pfam" id="PF12714">
    <property type="entry name" value="TILa"/>
    <property type="match status" value="3"/>
</dbReference>
<dbReference type="SMART" id="SM00832">
    <property type="entry name" value="C8"/>
    <property type="match status" value="3"/>
</dbReference>
<dbReference type="GO" id="GO:0005615">
    <property type="term" value="C:extracellular space"/>
    <property type="evidence" value="ECO:0007669"/>
    <property type="project" value="TreeGrafter"/>
</dbReference>
<keyword evidence="2" id="KW-1015">Disulfide bond</keyword>
<dbReference type="InterPro" id="IPR002919">
    <property type="entry name" value="TIL_dom"/>
</dbReference>
<keyword evidence="6" id="KW-1185">Reference proteome</keyword>
<dbReference type="STRING" id="55544.A0A4D9DJ19"/>
<dbReference type="PANTHER" id="PTHR11339">
    <property type="entry name" value="EXTRACELLULAR MATRIX GLYCOPROTEIN RELATED"/>
    <property type="match status" value="1"/>
</dbReference>
<dbReference type="CDD" id="cd19941">
    <property type="entry name" value="TIL"/>
    <property type="match status" value="3"/>
</dbReference>
<dbReference type="InterPro" id="IPR036084">
    <property type="entry name" value="Ser_inhib-like_sf"/>
</dbReference>
<dbReference type="InterPro" id="IPR014853">
    <property type="entry name" value="VWF/SSPO/ZAN-like_Cys-rich_dom"/>
</dbReference>
<dbReference type="InterPro" id="IPR050780">
    <property type="entry name" value="Mucin_vWF_Thrombospondin_sf"/>
</dbReference>
<dbReference type="SUPFAM" id="SSF57567">
    <property type="entry name" value="Serine protease inhibitors"/>
    <property type="match status" value="3"/>
</dbReference>
<dbReference type="EMBL" id="QXTE01000560">
    <property type="protein sequence ID" value="TFJ96908.1"/>
    <property type="molecule type" value="Genomic_DNA"/>
</dbReference>
<dbReference type="FunFam" id="2.10.25.10:FF:000055">
    <property type="entry name" value="alpha-tectorin isoform X1"/>
    <property type="match status" value="2"/>
</dbReference>
<dbReference type="InterPro" id="IPR001846">
    <property type="entry name" value="VWF_type-D"/>
</dbReference>
<organism evidence="5 6">
    <name type="scientific">Platysternon megacephalum</name>
    <name type="common">big-headed turtle</name>
    <dbReference type="NCBI Taxonomy" id="55544"/>
    <lineage>
        <taxon>Eukaryota</taxon>
        <taxon>Metazoa</taxon>
        <taxon>Chordata</taxon>
        <taxon>Craniata</taxon>
        <taxon>Vertebrata</taxon>
        <taxon>Euteleostomi</taxon>
        <taxon>Archelosauria</taxon>
        <taxon>Testudinata</taxon>
        <taxon>Testudines</taxon>
        <taxon>Cryptodira</taxon>
        <taxon>Durocryptodira</taxon>
        <taxon>Testudinoidea</taxon>
        <taxon>Platysternidae</taxon>
        <taxon>Platysternon</taxon>
    </lineage>
</organism>
<keyword evidence="3" id="KW-0325">Glycoprotein</keyword>
<dbReference type="InterPro" id="IPR035234">
    <property type="entry name" value="IgGFc-bd_N"/>
</dbReference>
<keyword evidence="1" id="KW-0677">Repeat</keyword>
<feature type="domain" description="VWFD" evidence="4">
    <location>
        <begin position="1705"/>
        <end position="1880"/>
    </location>
</feature>
<reference evidence="5 6" key="2">
    <citation type="submission" date="2019-04" db="EMBL/GenBank/DDBJ databases">
        <title>The genome sequence of big-headed turtle.</title>
        <authorList>
            <person name="Gong S."/>
        </authorList>
    </citation>
    <scope>NUCLEOTIDE SEQUENCE [LARGE SCALE GENOMIC DNA]</scope>
    <source>
        <strain evidence="5">DO16091913</strain>
        <tissue evidence="5">Muscle</tissue>
    </source>
</reference>
<evidence type="ECO:0000313" key="5">
    <source>
        <dbReference type="EMBL" id="TFJ96908.1"/>
    </source>
</evidence>
<feature type="domain" description="VWFD" evidence="4">
    <location>
        <begin position="963"/>
        <end position="1153"/>
    </location>
</feature>
<feature type="domain" description="VWFD" evidence="4">
    <location>
        <begin position="576"/>
        <end position="754"/>
    </location>
</feature>
<dbReference type="PROSITE" id="PS51233">
    <property type="entry name" value="VWFD"/>
    <property type="match status" value="5"/>
</dbReference>
<proteinExistence type="predicted"/>
<dbReference type="Proteomes" id="UP000297703">
    <property type="component" value="Unassembled WGS sequence"/>
</dbReference>
<dbReference type="SMART" id="SM00216">
    <property type="entry name" value="VWD"/>
    <property type="match status" value="4"/>
</dbReference>
<protein>
    <submittedName>
        <fullName evidence="5">Protein orai-3</fullName>
    </submittedName>
</protein>